<dbReference type="Proteomes" id="UP001159405">
    <property type="component" value="Unassembled WGS sequence"/>
</dbReference>
<dbReference type="PANTHER" id="PTHR11905">
    <property type="entry name" value="ADAM A DISINTEGRIN AND METALLOPROTEASE DOMAIN"/>
    <property type="match status" value="1"/>
</dbReference>
<dbReference type="InterPro" id="IPR034027">
    <property type="entry name" value="Reprolysin_adamalysin"/>
</dbReference>
<dbReference type="Gene3D" id="3.40.390.10">
    <property type="entry name" value="Collagenase (Catalytic Domain)"/>
    <property type="match status" value="1"/>
</dbReference>
<gene>
    <name evidence="13" type="ORF">PLOB_00043214</name>
</gene>
<dbReference type="SUPFAM" id="SSF57552">
    <property type="entry name" value="Blood coagulation inhibitor (disintegrin)"/>
    <property type="match status" value="1"/>
</dbReference>
<evidence type="ECO:0000313" key="14">
    <source>
        <dbReference type="Proteomes" id="UP001159405"/>
    </source>
</evidence>
<feature type="transmembrane region" description="Helical" evidence="9">
    <location>
        <begin position="718"/>
        <end position="741"/>
    </location>
</feature>
<dbReference type="InterPro" id="IPR001762">
    <property type="entry name" value="Disintegrin_dom"/>
</dbReference>
<feature type="signal peptide" evidence="10">
    <location>
        <begin position="1"/>
        <end position="23"/>
    </location>
</feature>
<feature type="region of interest" description="Disordered" evidence="8">
    <location>
        <begin position="763"/>
        <end position="1177"/>
    </location>
</feature>
<keyword evidence="4 9" id="KW-0472">Membrane</keyword>
<evidence type="ECO:0000256" key="5">
    <source>
        <dbReference type="ARBA" id="ARBA00023157"/>
    </source>
</evidence>
<keyword evidence="5 6" id="KW-1015">Disulfide bond</keyword>
<dbReference type="Pfam" id="PF01421">
    <property type="entry name" value="Reprolysin"/>
    <property type="match status" value="1"/>
</dbReference>
<feature type="domain" description="Disintegrin" evidence="11">
    <location>
        <begin position="425"/>
        <end position="514"/>
    </location>
</feature>
<feature type="active site" evidence="7">
    <location>
        <position position="343"/>
    </location>
</feature>
<feature type="compositionally biased region" description="Basic and acidic residues" evidence="8">
    <location>
        <begin position="1050"/>
        <end position="1065"/>
    </location>
</feature>
<organism evidence="13 14">
    <name type="scientific">Porites lobata</name>
    <dbReference type="NCBI Taxonomy" id="104759"/>
    <lineage>
        <taxon>Eukaryota</taxon>
        <taxon>Metazoa</taxon>
        <taxon>Cnidaria</taxon>
        <taxon>Anthozoa</taxon>
        <taxon>Hexacorallia</taxon>
        <taxon>Scleractinia</taxon>
        <taxon>Fungiina</taxon>
        <taxon>Poritidae</taxon>
        <taxon>Porites</taxon>
    </lineage>
</organism>
<accession>A0ABN8PG45</accession>
<feature type="binding site" evidence="7">
    <location>
        <position position="352"/>
    </location>
    <ligand>
        <name>Zn(2+)</name>
        <dbReference type="ChEBI" id="CHEBI:29105"/>
        <note>catalytic</note>
    </ligand>
</feature>
<feature type="domain" description="Peptidase M12B" evidence="12">
    <location>
        <begin position="207"/>
        <end position="419"/>
    </location>
</feature>
<feature type="compositionally biased region" description="Basic and acidic residues" evidence="8">
    <location>
        <begin position="863"/>
        <end position="875"/>
    </location>
</feature>
<dbReference type="CDD" id="cd04269">
    <property type="entry name" value="ZnMc_adamalysin_II_like"/>
    <property type="match status" value="1"/>
</dbReference>
<dbReference type="Pfam" id="PF08516">
    <property type="entry name" value="ADAM_CR"/>
    <property type="match status" value="1"/>
</dbReference>
<dbReference type="SUPFAM" id="SSF55486">
    <property type="entry name" value="Metalloproteases ('zincins'), catalytic domain"/>
    <property type="match status" value="1"/>
</dbReference>
<keyword evidence="7" id="KW-0479">Metal-binding</keyword>
<keyword evidence="3 9" id="KW-1133">Transmembrane helix</keyword>
<proteinExistence type="predicted"/>
<evidence type="ECO:0000256" key="2">
    <source>
        <dbReference type="ARBA" id="ARBA00022692"/>
    </source>
</evidence>
<dbReference type="InterPro" id="IPR006586">
    <property type="entry name" value="ADAM_Cys-rich"/>
</dbReference>
<dbReference type="InterPro" id="IPR002870">
    <property type="entry name" value="Peptidase_M12B_N"/>
</dbReference>
<name>A0ABN8PG45_9CNID</name>
<dbReference type="SMART" id="SM00608">
    <property type="entry name" value="ACR"/>
    <property type="match status" value="1"/>
</dbReference>
<evidence type="ECO:0000256" key="1">
    <source>
        <dbReference type="ARBA" id="ARBA00004479"/>
    </source>
</evidence>
<keyword evidence="10" id="KW-0732">Signal</keyword>
<comment type="subcellular location">
    <subcellularLocation>
        <location evidence="1">Membrane</location>
        <topology evidence="1">Single-pass type I membrane protein</topology>
    </subcellularLocation>
</comment>
<evidence type="ECO:0000256" key="3">
    <source>
        <dbReference type="ARBA" id="ARBA00022989"/>
    </source>
</evidence>
<feature type="compositionally biased region" description="Polar residues" evidence="8">
    <location>
        <begin position="809"/>
        <end position="830"/>
    </location>
</feature>
<dbReference type="PROSITE" id="PS50215">
    <property type="entry name" value="ADAM_MEPRO"/>
    <property type="match status" value="1"/>
</dbReference>
<protein>
    <submittedName>
        <fullName evidence="13">Uncharacterized protein</fullName>
    </submittedName>
</protein>
<evidence type="ECO:0000256" key="4">
    <source>
        <dbReference type="ARBA" id="ARBA00023136"/>
    </source>
</evidence>
<feature type="compositionally biased region" description="Pro residues" evidence="8">
    <location>
        <begin position="1162"/>
        <end position="1177"/>
    </location>
</feature>
<feature type="disulfide bond" evidence="6">
    <location>
        <begin position="486"/>
        <end position="506"/>
    </location>
</feature>
<evidence type="ECO:0000256" key="10">
    <source>
        <dbReference type="SAM" id="SignalP"/>
    </source>
</evidence>
<evidence type="ECO:0000313" key="13">
    <source>
        <dbReference type="EMBL" id="CAH3143060.1"/>
    </source>
</evidence>
<dbReference type="EMBL" id="CALNXK010000070">
    <property type="protein sequence ID" value="CAH3143060.1"/>
    <property type="molecule type" value="Genomic_DNA"/>
</dbReference>
<dbReference type="SMART" id="SM00050">
    <property type="entry name" value="DISIN"/>
    <property type="match status" value="1"/>
</dbReference>
<reference evidence="13 14" key="1">
    <citation type="submission" date="2022-05" db="EMBL/GenBank/DDBJ databases">
        <authorList>
            <consortium name="Genoscope - CEA"/>
            <person name="William W."/>
        </authorList>
    </citation>
    <scope>NUCLEOTIDE SEQUENCE [LARGE SCALE GENOMIC DNA]</scope>
</reference>
<feature type="compositionally biased region" description="Basic and acidic residues" evidence="8">
    <location>
        <begin position="1134"/>
        <end position="1146"/>
    </location>
</feature>
<keyword evidence="2 9" id="KW-0812">Transmembrane</keyword>
<evidence type="ECO:0000259" key="12">
    <source>
        <dbReference type="PROSITE" id="PS50215"/>
    </source>
</evidence>
<keyword evidence="7" id="KW-0862">Zinc</keyword>
<dbReference type="PROSITE" id="PS00427">
    <property type="entry name" value="DISINTEGRIN_1"/>
    <property type="match status" value="1"/>
</dbReference>
<feature type="compositionally biased region" description="Basic and acidic residues" evidence="8">
    <location>
        <begin position="1113"/>
        <end position="1126"/>
    </location>
</feature>
<comment type="caution">
    <text evidence="7">Lacks conserved residue(s) required for the propagation of feature annotation.</text>
</comment>
<dbReference type="PROSITE" id="PS00022">
    <property type="entry name" value="EGF_1"/>
    <property type="match status" value="1"/>
</dbReference>
<evidence type="ECO:0000256" key="7">
    <source>
        <dbReference type="PROSITE-ProRule" id="PRU00276"/>
    </source>
</evidence>
<evidence type="ECO:0000256" key="6">
    <source>
        <dbReference type="PROSITE-ProRule" id="PRU00068"/>
    </source>
</evidence>
<feature type="compositionally biased region" description="Polar residues" evidence="8">
    <location>
        <begin position="972"/>
        <end position="981"/>
    </location>
</feature>
<dbReference type="InterPro" id="IPR001590">
    <property type="entry name" value="Peptidase_M12B"/>
</dbReference>
<dbReference type="Pfam" id="PF00200">
    <property type="entry name" value="Disintegrin"/>
    <property type="match status" value="1"/>
</dbReference>
<dbReference type="Pfam" id="PF01562">
    <property type="entry name" value="Pep_M12B_propep"/>
    <property type="match status" value="1"/>
</dbReference>
<dbReference type="PROSITE" id="PS50214">
    <property type="entry name" value="DISINTEGRIN_2"/>
    <property type="match status" value="1"/>
</dbReference>
<feature type="chain" id="PRO_5045353359" evidence="10">
    <location>
        <begin position="24"/>
        <end position="1177"/>
    </location>
</feature>
<dbReference type="InterPro" id="IPR018358">
    <property type="entry name" value="Disintegrin_CS"/>
</dbReference>
<evidence type="ECO:0000256" key="9">
    <source>
        <dbReference type="SAM" id="Phobius"/>
    </source>
</evidence>
<evidence type="ECO:0000256" key="8">
    <source>
        <dbReference type="SAM" id="MobiDB-lite"/>
    </source>
</evidence>
<dbReference type="InterPro" id="IPR000742">
    <property type="entry name" value="EGF"/>
</dbReference>
<dbReference type="InterPro" id="IPR036436">
    <property type="entry name" value="Disintegrin_dom_sf"/>
</dbReference>
<feature type="binding site" evidence="7">
    <location>
        <position position="346"/>
    </location>
    <ligand>
        <name>Zn(2+)</name>
        <dbReference type="ChEBI" id="CHEBI:29105"/>
        <note>catalytic</note>
    </ligand>
</feature>
<dbReference type="Gene3D" id="4.10.70.10">
    <property type="entry name" value="Disintegrin domain"/>
    <property type="match status" value="1"/>
</dbReference>
<feature type="binding site" evidence="7">
    <location>
        <position position="342"/>
    </location>
    <ligand>
        <name>Zn(2+)</name>
        <dbReference type="ChEBI" id="CHEBI:29105"/>
        <note>catalytic</note>
    </ligand>
</feature>
<evidence type="ECO:0000259" key="11">
    <source>
        <dbReference type="PROSITE" id="PS50214"/>
    </source>
</evidence>
<keyword evidence="14" id="KW-1185">Reference proteome</keyword>
<feature type="compositionally biased region" description="Basic and acidic residues" evidence="8">
    <location>
        <begin position="845"/>
        <end position="854"/>
    </location>
</feature>
<dbReference type="InterPro" id="IPR024079">
    <property type="entry name" value="MetalloPept_cat_dom_sf"/>
</dbReference>
<sequence length="1177" mass="128882">MKPLAILCLALVTHLSLFEGTDSRGLDHGNFLQQLRKYEFVTPQLHAHGRWKRDTSTQTNSGDHLGRTLLYLRGFGKDFTLDVALNRILLSGTYLSRYFDENGNEIVEKNEEKDHCYYQGTVQGCQHSVVAISTCQGIDGMIYDGNETYYVHPLPNNTDKHVMYRARDMMQEKKRCGVESASSETFVDQLTAHGKQRTRRSVQSETKFVELVIVNDNSQYVELSKNKASVEHRSRSIANIVDSLYRPLNIRIALTMVEVWTNGDRIVVDENSDTCLDNFMVYRNDVLYKNFKHDNAMLLVHRSFTGSTVGKASVSAMCGRKSGGVVQDHAPSAAATAATLAHEMGHNFGMYHDDDFPDCKCNAADHQGCIMSAVARQVFCLLPVANSRTTPSKEWSTCSRDSYQKYLDRGLDACLFNTPTKMFGDAVCGNGFKEEGEECDCGTVEECEKYSEGCCNATTCKLLPGSECDTGPCCGNCKIKAQGTLCREKVNECDLPEHCDGTSELCPSNKYVQNGKPCGNNKGYCYNSECPLHDEQCQDLWGPVAKSGPDGCYAINERGSVRGNCHRQGNNVYFKCAPEDKLCGMLHCTNIDKIDYPVIGTERSSYAHYIGSTLCKSASVTLAKDMPDPGETLEGTKCGENKLCIDRKCTDIQVFSSGLRQCRNNCSNGNGICNNEAECFCLSCWQGRDCSEWVECINPTKAGGPKDPQTDDGKGSNLAGILVGVFIIIFLIIGAGVAIYYRKKLLQKFLISYWRWYKGVSTRSPKQRGARNGGATHWKTDVEAPKPRPNISGPTLNSTTRKNDPDVAITTNPLGSTKFTNVYNKQDQPVSQPPVAFKPTPPKPGKPEAEKVDSTDYPAPKLRNREWPPKNDKKASLNRVSSPPLVGEPVKPFKPVPVRPPRPESHAGILEKPAVPPPPVKSPQSQWAGEQKKDTSVVGSQPKVPKRPSEERPSSLPLKPSDIKKGGLPAGNNPSLVSQPKVSPRPPTTGSGAKVTKQPLEERPSSLPLKPSDIKKAGLASGNKKPSSFSAADNKPAPGRQTNVLSKPATRTDDKFPKRPSEERPSSLPLKPSDIKKVGLADNNKPSSLSGVVNKPASGRQSNVLPKPATRSTGEKFPKRPSEERPSSLPLKPSDIKKAGLADNKKPSSFSAADNKPKKVPLKPPGPVPPRPGSRPT</sequence>
<comment type="caution">
    <text evidence="13">The sequence shown here is derived from an EMBL/GenBank/DDBJ whole genome shotgun (WGS) entry which is preliminary data.</text>
</comment>
<dbReference type="PANTHER" id="PTHR11905:SF159">
    <property type="entry name" value="ADAM METALLOPROTEASE"/>
    <property type="match status" value="1"/>
</dbReference>